<evidence type="ECO:0000256" key="3">
    <source>
        <dbReference type="ARBA" id="ARBA00022490"/>
    </source>
</evidence>
<keyword evidence="8 12" id="KW-0175">Coiled coil</keyword>
<dbReference type="SUPFAM" id="SSF50677">
    <property type="entry name" value="ValRS/IleRS/LeuRS editing domain"/>
    <property type="match status" value="1"/>
</dbReference>
<dbReference type="EMBL" id="CP036425">
    <property type="protein sequence ID" value="QDU35269.1"/>
    <property type="molecule type" value="Genomic_DNA"/>
</dbReference>
<dbReference type="CDD" id="cd00817">
    <property type="entry name" value="ValRS_core"/>
    <property type="match status" value="1"/>
</dbReference>
<dbReference type="PROSITE" id="PS00178">
    <property type="entry name" value="AA_TRNA_LIGASE_I"/>
    <property type="match status" value="1"/>
</dbReference>
<keyword evidence="4 12" id="KW-0436">Ligase</keyword>
<comment type="similarity">
    <text evidence="11 12">Belongs to the class-I aminoacyl-tRNA synthetase family. ValS type 1 subfamily.</text>
</comment>
<feature type="binding site" evidence="12">
    <location>
        <position position="662"/>
    </location>
    <ligand>
        <name>ATP</name>
        <dbReference type="ChEBI" id="CHEBI:30616"/>
    </ligand>
</feature>
<dbReference type="Gene3D" id="1.10.287.380">
    <property type="entry name" value="Valyl-tRNA synthetase, C-terminal domain"/>
    <property type="match status" value="1"/>
</dbReference>
<evidence type="ECO:0000256" key="7">
    <source>
        <dbReference type="ARBA" id="ARBA00022917"/>
    </source>
</evidence>
<evidence type="ECO:0000256" key="2">
    <source>
        <dbReference type="ARBA" id="ARBA00011245"/>
    </source>
</evidence>
<dbReference type="InterPro" id="IPR002300">
    <property type="entry name" value="aa-tRNA-synth_Ia"/>
</dbReference>
<evidence type="ECO:0000259" key="13">
    <source>
        <dbReference type="Pfam" id="PF00133"/>
    </source>
</evidence>
<dbReference type="Pfam" id="PF08264">
    <property type="entry name" value="Anticodon_1"/>
    <property type="match status" value="1"/>
</dbReference>
<dbReference type="GO" id="GO:0002161">
    <property type="term" value="F:aminoacyl-tRNA deacylase activity"/>
    <property type="evidence" value="ECO:0007669"/>
    <property type="project" value="InterPro"/>
</dbReference>
<feature type="domain" description="Valyl-tRNA synthetase tRNA-binding arm" evidence="15">
    <location>
        <begin position="1016"/>
        <end position="1080"/>
    </location>
</feature>
<sequence length="1081" mass="121889">MSENQEMEQGQAQQVGGFELASQYRPEAVEDAMAAKWDAVKAWHGDPSDEGEAYGVVIPPPNVTAALHLGHALNNTLQDVLVRYNRMLGKNAMWMPGTDHAGIATQTVVEKRVMAEEGKKRTDFERDEFVGKIQAWKDEYEGVISSQLKLMGCSCDWDRQRFTMDEQCAKAVREAFYKLFKDDLIYRGKRLVNWDPATQTALADDEVEMQDVDGSFWYMKYPVVEKNDDGEWVDTGDFATVATTRPETMLGDTAVAVNPDDEPRAKFIGMHVRLPIVGRIIPIVGDDYVVIPDEKSDDAKAKMASGFLKVTPAHDPNDWEIGLRHNLPVINVMGPDGAISKDFGWEDWDECTIQEIEPILGLSREEARKWIVRWFKEKELMAEIKPYRHAVGHSYRSHVAVEPWLSDQWYVKVADDRLAGAALRAMKQEQRQELDGCVWKRGDSFACKDGRAAQGEWEGGLEFQPPRYAKTFQMWHENIRDWCISRQLWWGHRIPVWSFKHDEKIDSRSEEQLRLMLETLVAMRNEDRIALQHNDTDMQGQQRQVDLSASYICVRSEDDADAVKLLEDLGFEQDPDVLDTWFSSALWPMSTMGWVNDRALDAANEVLQKWNPTSVLSTAREIITLWVSRMVMFNVYFMNRLPFKDVFIHAMIQDGHGQKMSKSLGNGVDPLDIIHSHGADAMRFTLTSMTTQTQDVRMSVDMVDPHSGETFTPKYITASGGHKVAAPEQEYKGGQMISSYGVASGVAKPREDVPAARNTSEKFDYGQRFANKLWNAVRFSLGNLSEGEQADGPVSPSDEGLGVADRWIIGRLANVMNGASKALEGYEFSVYTQDLYDFFWRDLCDWYIEAVKPTIRENGKQKQVLATCIDVSLRLLHPSMPFVTEKLWEALNAVMPNRGIEGIDAEGSGLLMKAAWPKVNVLHVDEHAGEIFEKMQAVIGAIREVRTTYKVVPRETVEVSVRGPKHAIERVLVEGGFAEALANVKLVAFGDEVEKPGDAAVTTVGEFEVYLHGLIDADTERTRLDKRKSELVKSVGALKGRLSNSSYVDKAPEHLVQQTRDQLMEAEKELASVESQLAALS</sequence>
<feature type="domain" description="Aminoacyl-tRNA synthetase class Ia" evidence="13">
    <location>
        <begin position="34"/>
        <end position="428"/>
    </location>
</feature>
<evidence type="ECO:0000256" key="4">
    <source>
        <dbReference type="ARBA" id="ARBA00022598"/>
    </source>
</evidence>
<dbReference type="Gene3D" id="3.90.740.10">
    <property type="entry name" value="Valyl/Leucyl/Isoleucyl-tRNA synthetase, editing domain"/>
    <property type="match status" value="1"/>
</dbReference>
<dbReference type="CDD" id="cd07962">
    <property type="entry name" value="Anticodon_Ia_Val"/>
    <property type="match status" value="1"/>
</dbReference>
<dbReference type="HAMAP" id="MF_02004">
    <property type="entry name" value="Val_tRNA_synth_type1"/>
    <property type="match status" value="1"/>
</dbReference>
<dbReference type="InterPro" id="IPR019499">
    <property type="entry name" value="Val-tRNA_synth_tRNA-bd"/>
</dbReference>
<comment type="subunit">
    <text evidence="2 12">Monomer.</text>
</comment>
<evidence type="ECO:0000256" key="8">
    <source>
        <dbReference type="ARBA" id="ARBA00023054"/>
    </source>
</evidence>
<dbReference type="InterPro" id="IPR002303">
    <property type="entry name" value="Valyl-tRNA_ligase"/>
</dbReference>
<dbReference type="Pfam" id="PF00133">
    <property type="entry name" value="tRNA-synt_1"/>
    <property type="match status" value="2"/>
</dbReference>
<dbReference type="FunFam" id="1.10.287.380:FF:000001">
    <property type="entry name" value="Valine--tRNA ligase"/>
    <property type="match status" value="1"/>
</dbReference>
<dbReference type="PANTHER" id="PTHR11946:SF93">
    <property type="entry name" value="VALINE--TRNA LIGASE, CHLOROPLASTIC_MITOCHONDRIAL 2"/>
    <property type="match status" value="1"/>
</dbReference>
<comment type="caution">
    <text evidence="12">Lacks conserved residue(s) required for the propagation of feature annotation.</text>
</comment>
<dbReference type="Gene3D" id="3.40.50.620">
    <property type="entry name" value="HUPs"/>
    <property type="match status" value="2"/>
</dbReference>
<dbReference type="RefSeq" id="WP_145080351.1">
    <property type="nucleotide sequence ID" value="NZ_CP036425.1"/>
</dbReference>
<evidence type="ECO:0000313" key="16">
    <source>
        <dbReference type="EMBL" id="QDU35269.1"/>
    </source>
</evidence>
<dbReference type="EC" id="6.1.1.9" evidence="12"/>
<dbReference type="GO" id="GO:0005524">
    <property type="term" value="F:ATP binding"/>
    <property type="evidence" value="ECO:0007669"/>
    <property type="project" value="UniProtKB-UniRule"/>
</dbReference>
<dbReference type="PANTHER" id="PTHR11946">
    <property type="entry name" value="VALYL-TRNA SYNTHETASES"/>
    <property type="match status" value="1"/>
</dbReference>
<dbReference type="InterPro" id="IPR014729">
    <property type="entry name" value="Rossmann-like_a/b/a_fold"/>
</dbReference>
<dbReference type="Proteomes" id="UP000317369">
    <property type="component" value="Chromosome"/>
</dbReference>
<keyword evidence="9 12" id="KW-0030">Aminoacyl-tRNA synthetase</keyword>
<feature type="domain" description="Aminoacyl-tRNA synthetase class Ia" evidence="13">
    <location>
        <begin position="461"/>
        <end position="699"/>
    </location>
</feature>
<dbReference type="GO" id="GO:0005829">
    <property type="term" value="C:cytosol"/>
    <property type="evidence" value="ECO:0007669"/>
    <property type="project" value="TreeGrafter"/>
</dbReference>
<dbReference type="Gene3D" id="1.10.730.10">
    <property type="entry name" value="Isoleucyl-tRNA Synthetase, Domain 1"/>
    <property type="match status" value="1"/>
</dbReference>
<evidence type="ECO:0000313" key="17">
    <source>
        <dbReference type="Proteomes" id="UP000317369"/>
    </source>
</evidence>
<comment type="function">
    <text evidence="12">Catalyzes the attachment of valine to tRNA(Val). As ValRS can inadvertently accommodate and process structurally similar amino acids such as threonine, to avoid such errors, it has a 'posttransfer' editing activity that hydrolyzes mischarged Thr-tRNA(Val) in a tRNA-dependent manner.</text>
</comment>
<protein>
    <recommendedName>
        <fullName evidence="12">Valine--tRNA ligase</fullName>
        <ecNumber evidence="12">6.1.1.9</ecNumber>
    </recommendedName>
    <alternativeName>
        <fullName evidence="12">Valyl-tRNA synthetase</fullName>
        <shortName evidence="12">ValRS</shortName>
    </alternativeName>
</protein>
<dbReference type="SUPFAM" id="SSF47323">
    <property type="entry name" value="Anticodon-binding domain of a subclass of class I aminoacyl-tRNA synthetases"/>
    <property type="match status" value="1"/>
</dbReference>
<evidence type="ECO:0000259" key="15">
    <source>
        <dbReference type="Pfam" id="PF10458"/>
    </source>
</evidence>
<keyword evidence="6 12" id="KW-0067">ATP-binding</keyword>
<keyword evidence="5 12" id="KW-0547">Nucleotide-binding</keyword>
<dbReference type="InterPro" id="IPR037118">
    <property type="entry name" value="Val-tRNA_synth_C_sf"/>
</dbReference>
<feature type="domain" description="Methionyl/Valyl/Leucyl/Isoleucyl-tRNA synthetase anticodon-binding" evidence="14">
    <location>
        <begin position="805"/>
        <end position="959"/>
    </location>
</feature>
<keyword evidence="7 12" id="KW-0648">Protein biosynthesis</keyword>
<dbReference type="InterPro" id="IPR001412">
    <property type="entry name" value="aa-tRNA-synth_I_CS"/>
</dbReference>
<dbReference type="FunFam" id="3.40.50.620:FF:000032">
    <property type="entry name" value="Valine--tRNA ligase"/>
    <property type="match status" value="1"/>
</dbReference>
<dbReference type="NCBIfam" id="NF004349">
    <property type="entry name" value="PRK05729.1"/>
    <property type="match status" value="1"/>
</dbReference>
<evidence type="ECO:0000256" key="11">
    <source>
        <dbReference type="ARBA" id="ARBA00060830"/>
    </source>
</evidence>
<evidence type="ECO:0000256" key="5">
    <source>
        <dbReference type="ARBA" id="ARBA00022741"/>
    </source>
</evidence>
<dbReference type="InterPro" id="IPR010978">
    <property type="entry name" value="tRNA-bd_arm"/>
</dbReference>
<dbReference type="InterPro" id="IPR033705">
    <property type="entry name" value="Anticodon_Ia_Val"/>
</dbReference>
<dbReference type="InterPro" id="IPR013155">
    <property type="entry name" value="M/V/L/I-tRNA-synth_anticd-bd"/>
</dbReference>
<dbReference type="Pfam" id="PF10458">
    <property type="entry name" value="Val_tRNA-synt_C"/>
    <property type="match status" value="1"/>
</dbReference>
<reference evidence="16 17" key="1">
    <citation type="submission" date="2019-02" db="EMBL/GenBank/DDBJ databases">
        <title>Deep-cultivation of Planctomycetes and their phenomic and genomic characterization uncovers novel biology.</title>
        <authorList>
            <person name="Wiegand S."/>
            <person name="Jogler M."/>
            <person name="Boedeker C."/>
            <person name="Pinto D."/>
            <person name="Vollmers J."/>
            <person name="Rivas-Marin E."/>
            <person name="Kohn T."/>
            <person name="Peeters S.H."/>
            <person name="Heuer A."/>
            <person name="Rast P."/>
            <person name="Oberbeckmann S."/>
            <person name="Bunk B."/>
            <person name="Jeske O."/>
            <person name="Meyerdierks A."/>
            <person name="Storesund J.E."/>
            <person name="Kallscheuer N."/>
            <person name="Luecker S."/>
            <person name="Lage O.M."/>
            <person name="Pohl T."/>
            <person name="Merkel B.J."/>
            <person name="Hornburger P."/>
            <person name="Mueller R.-W."/>
            <person name="Bruemmer F."/>
            <person name="Labrenz M."/>
            <person name="Spormann A.M."/>
            <person name="Op den Camp H."/>
            <person name="Overmann J."/>
            <person name="Amann R."/>
            <person name="Jetten M.S.M."/>
            <person name="Mascher T."/>
            <person name="Medema M.H."/>
            <person name="Devos D.P."/>
            <person name="Kaster A.-K."/>
            <person name="Ovreas L."/>
            <person name="Rohde M."/>
            <person name="Galperin M.Y."/>
            <person name="Jogler C."/>
        </authorList>
    </citation>
    <scope>NUCLEOTIDE SEQUENCE [LARGE SCALE GENOMIC DNA]</scope>
    <source>
        <strain evidence="16 17">KS4</strain>
    </source>
</reference>
<evidence type="ECO:0000256" key="12">
    <source>
        <dbReference type="HAMAP-Rule" id="MF_02004"/>
    </source>
</evidence>
<dbReference type="KEGG" id="pcor:KS4_33500"/>
<dbReference type="GO" id="GO:0006438">
    <property type="term" value="P:valyl-tRNA aminoacylation"/>
    <property type="evidence" value="ECO:0007669"/>
    <property type="project" value="UniProtKB-UniRule"/>
</dbReference>
<evidence type="ECO:0000256" key="1">
    <source>
        <dbReference type="ARBA" id="ARBA00004496"/>
    </source>
</evidence>
<evidence type="ECO:0000256" key="6">
    <source>
        <dbReference type="ARBA" id="ARBA00022840"/>
    </source>
</evidence>
<dbReference type="InterPro" id="IPR009008">
    <property type="entry name" value="Val/Leu/Ile-tRNA-synth_edit"/>
</dbReference>
<dbReference type="GO" id="GO:0004832">
    <property type="term" value="F:valine-tRNA ligase activity"/>
    <property type="evidence" value="ECO:0007669"/>
    <property type="project" value="UniProtKB-UniRule"/>
</dbReference>
<evidence type="ECO:0000256" key="10">
    <source>
        <dbReference type="ARBA" id="ARBA00047552"/>
    </source>
</evidence>
<dbReference type="PRINTS" id="PR00986">
    <property type="entry name" value="TRNASYNTHVAL"/>
</dbReference>
<dbReference type="OrthoDB" id="9810365at2"/>
<comment type="catalytic activity">
    <reaction evidence="10 12">
        <text>tRNA(Val) + L-valine + ATP = L-valyl-tRNA(Val) + AMP + diphosphate</text>
        <dbReference type="Rhea" id="RHEA:10704"/>
        <dbReference type="Rhea" id="RHEA-COMP:9672"/>
        <dbReference type="Rhea" id="RHEA-COMP:9708"/>
        <dbReference type="ChEBI" id="CHEBI:30616"/>
        <dbReference type="ChEBI" id="CHEBI:33019"/>
        <dbReference type="ChEBI" id="CHEBI:57762"/>
        <dbReference type="ChEBI" id="CHEBI:78442"/>
        <dbReference type="ChEBI" id="CHEBI:78537"/>
        <dbReference type="ChEBI" id="CHEBI:456215"/>
        <dbReference type="EC" id="6.1.1.9"/>
    </reaction>
</comment>
<feature type="short sequence motif" description="'KMSKS' region" evidence="12">
    <location>
        <begin position="659"/>
        <end position="663"/>
    </location>
</feature>
<keyword evidence="3 12" id="KW-0963">Cytoplasm</keyword>
<dbReference type="SUPFAM" id="SSF46589">
    <property type="entry name" value="tRNA-binding arm"/>
    <property type="match status" value="1"/>
</dbReference>
<gene>
    <name evidence="12 16" type="primary">valS</name>
    <name evidence="16" type="ORF">KS4_33500</name>
</gene>
<evidence type="ECO:0000256" key="9">
    <source>
        <dbReference type="ARBA" id="ARBA00023146"/>
    </source>
</evidence>
<comment type="domain">
    <text evidence="12">ValRS has two distinct active sites: one for aminoacylation and one for editing. The misactivated threonine is translocated from the active site to the editing site.</text>
</comment>
<dbReference type="SUPFAM" id="SSF52374">
    <property type="entry name" value="Nucleotidylyl transferase"/>
    <property type="match status" value="1"/>
</dbReference>
<proteinExistence type="inferred from homology"/>
<organism evidence="16 17">
    <name type="scientific">Poriferisphaera corsica</name>
    <dbReference type="NCBI Taxonomy" id="2528020"/>
    <lineage>
        <taxon>Bacteria</taxon>
        <taxon>Pseudomonadati</taxon>
        <taxon>Planctomycetota</taxon>
        <taxon>Phycisphaerae</taxon>
        <taxon>Phycisphaerales</taxon>
        <taxon>Phycisphaeraceae</taxon>
        <taxon>Poriferisphaera</taxon>
    </lineage>
</organism>
<keyword evidence="17" id="KW-1185">Reference proteome</keyword>
<evidence type="ECO:0000259" key="14">
    <source>
        <dbReference type="Pfam" id="PF08264"/>
    </source>
</evidence>
<comment type="subcellular location">
    <subcellularLocation>
        <location evidence="1 12">Cytoplasm</location>
    </subcellularLocation>
</comment>
<comment type="domain">
    <text evidence="12">The C-terminal coiled-coil domain is crucial for aminoacylation activity.</text>
</comment>
<accession>A0A517YYH0</accession>
<dbReference type="InterPro" id="IPR009080">
    <property type="entry name" value="tRNAsynth_Ia_anticodon-bd"/>
</dbReference>
<dbReference type="AlphaFoldDB" id="A0A517YYH0"/>
<name>A0A517YYH0_9BACT</name>